<evidence type="ECO:0000256" key="1">
    <source>
        <dbReference type="ARBA" id="ARBA00007228"/>
    </source>
</evidence>
<accession>A0ABQ6HRX7</accession>
<evidence type="ECO:0000313" key="6">
    <source>
        <dbReference type="EMBL" id="GMA21220.1"/>
    </source>
</evidence>
<dbReference type="InterPro" id="IPR029026">
    <property type="entry name" value="tRNA_m1G_MTases_N"/>
</dbReference>
<evidence type="ECO:0000256" key="2">
    <source>
        <dbReference type="ARBA" id="ARBA00022603"/>
    </source>
</evidence>
<keyword evidence="3" id="KW-0808">Transferase</keyword>
<gene>
    <name evidence="6" type="ORF">GCM10025862_32410</name>
</gene>
<evidence type="ECO:0000313" key="7">
    <source>
        <dbReference type="Proteomes" id="UP001157109"/>
    </source>
</evidence>
<dbReference type="InterPro" id="IPR051259">
    <property type="entry name" value="rRNA_Methyltransferase"/>
</dbReference>
<feature type="domain" description="tRNA/rRNA methyltransferase SpoU type" evidence="4">
    <location>
        <begin position="121"/>
        <end position="260"/>
    </location>
</feature>
<protein>
    <submittedName>
        <fullName evidence="6">rRNA methyltransferase</fullName>
    </submittedName>
</protein>
<dbReference type="PANTHER" id="PTHR43191:SF2">
    <property type="entry name" value="RRNA METHYLTRANSFERASE 3, MITOCHONDRIAL"/>
    <property type="match status" value="1"/>
</dbReference>
<evidence type="ECO:0000259" key="5">
    <source>
        <dbReference type="Pfam" id="PF22435"/>
    </source>
</evidence>
<dbReference type="PANTHER" id="PTHR43191">
    <property type="entry name" value="RRNA METHYLTRANSFERASE 3"/>
    <property type="match status" value="1"/>
</dbReference>
<dbReference type="GO" id="GO:0032259">
    <property type="term" value="P:methylation"/>
    <property type="evidence" value="ECO:0007669"/>
    <property type="project" value="UniProtKB-KW"/>
</dbReference>
<reference evidence="7" key="1">
    <citation type="journal article" date="2019" name="Int. J. Syst. Evol. Microbiol.">
        <title>The Global Catalogue of Microorganisms (GCM) 10K type strain sequencing project: providing services to taxonomists for standard genome sequencing and annotation.</title>
        <authorList>
            <consortium name="The Broad Institute Genomics Platform"/>
            <consortium name="The Broad Institute Genome Sequencing Center for Infectious Disease"/>
            <person name="Wu L."/>
            <person name="Ma J."/>
        </authorList>
    </citation>
    <scope>NUCLEOTIDE SEQUENCE [LARGE SCALE GENOMIC DNA]</scope>
    <source>
        <strain evidence="7">NBRC 105830</strain>
    </source>
</reference>
<organism evidence="6 7">
    <name type="scientific">Arsenicicoccus piscis</name>
    <dbReference type="NCBI Taxonomy" id="673954"/>
    <lineage>
        <taxon>Bacteria</taxon>
        <taxon>Bacillati</taxon>
        <taxon>Actinomycetota</taxon>
        <taxon>Actinomycetes</taxon>
        <taxon>Micrococcales</taxon>
        <taxon>Intrasporangiaceae</taxon>
        <taxon>Arsenicicoccus</taxon>
    </lineage>
</organism>
<dbReference type="Pfam" id="PF22435">
    <property type="entry name" value="MRM3-like_sub_bind"/>
    <property type="match status" value="1"/>
</dbReference>
<dbReference type="EMBL" id="BSUJ01000001">
    <property type="protein sequence ID" value="GMA21220.1"/>
    <property type="molecule type" value="Genomic_DNA"/>
</dbReference>
<feature type="domain" description="MRM3-like substrate binding" evidence="5">
    <location>
        <begin position="11"/>
        <end position="102"/>
    </location>
</feature>
<dbReference type="Pfam" id="PF00588">
    <property type="entry name" value="SpoU_methylase"/>
    <property type="match status" value="1"/>
</dbReference>
<dbReference type="SUPFAM" id="SSF55315">
    <property type="entry name" value="L30e-like"/>
    <property type="match status" value="1"/>
</dbReference>
<dbReference type="InterPro" id="IPR053888">
    <property type="entry name" value="MRM3-like_sub_bind"/>
</dbReference>
<dbReference type="Gene3D" id="3.30.1330.30">
    <property type="match status" value="1"/>
</dbReference>
<dbReference type="Gene3D" id="3.40.1280.10">
    <property type="match status" value="1"/>
</dbReference>
<keyword evidence="7" id="KW-1185">Reference proteome</keyword>
<dbReference type="InterPro" id="IPR001537">
    <property type="entry name" value="SpoU_MeTrfase"/>
</dbReference>
<evidence type="ECO:0000256" key="3">
    <source>
        <dbReference type="ARBA" id="ARBA00022679"/>
    </source>
</evidence>
<name>A0ABQ6HRX7_9MICO</name>
<sequence>MSELVITSPSNPRLRALTALRRRRTREETGTTLLEGYEELSLALSAGLRPITLYYCPELMLDPTAQLAVVDDVAASGTETIRLGRAAFEKVAYREGPDGFLAVVRTRQIECDAVPLGEQPFLLVCQGVEKPGNLGAMLRTADAAGVDAVLAIDPVTDWGNPNLVRASKGTVFSVPVASGATTDSLARMKARGVTVVAATPDTDVEYTDVDYTGPVAICVGAEKDGLTDEFLEAADVRVRIPMSGKANSLNVATSAALIIYEAVRQRRAARAAPRP</sequence>
<comment type="similarity">
    <text evidence="1">Belongs to the class IV-like SAM-binding methyltransferase superfamily. RNA methyltransferase TrmH family.</text>
</comment>
<dbReference type="RefSeq" id="WP_241441502.1">
    <property type="nucleotide sequence ID" value="NZ_BSUJ01000001.1"/>
</dbReference>
<keyword evidence="2 6" id="KW-0489">Methyltransferase</keyword>
<proteinExistence type="inferred from homology"/>
<evidence type="ECO:0000259" key="4">
    <source>
        <dbReference type="Pfam" id="PF00588"/>
    </source>
</evidence>
<dbReference type="SUPFAM" id="SSF75217">
    <property type="entry name" value="alpha/beta knot"/>
    <property type="match status" value="1"/>
</dbReference>
<dbReference type="InterPro" id="IPR029064">
    <property type="entry name" value="Ribosomal_eL30-like_sf"/>
</dbReference>
<dbReference type="InterPro" id="IPR029028">
    <property type="entry name" value="Alpha/beta_knot_MTases"/>
</dbReference>
<dbReference type="GO" id="GO:0008168">
    <property type="term" value="F:methyltransferase activity"/>
    <property type="evidence" value="ECO:0007669"/>
    <property type="project" value="UniProtKB-KW"/>
</dbReference>
<dbReference type="Proteomes" id="UP001157109">
    <property type="component" value="Unassembled WGS sequence"/>
</dbReference>
<comment type="caution">
    <text evidence="6">The sequence shown here is derived from an EMBL/GenBank/DDBJ whole genome shotgun (WGS) entry which is preliminary data.</text>
</comment>